<organism evidence="2 3">
    <name type="scientific">Nicotiana sylvestris</name>
    <name type="common">Wood tobacco</name>
    <name type="synonym">South American tobacco</name>
    <dbReference type="NCBI Taxonomy" id="4096"/>
    <lineage>
        <taxon>Eukaryota</taxon>
        <taxon>Viridiplantae</taxon>
        <taxon>Streptophyta</taxon>
        <taxon>Embryophyta</taxon>
        <taxon>Tracheophyta</taxon>
        <taxon>Spermatophyta</taxon>
        <taxon>Magnoliopsida</taxon>
        <taxon>eudicotyledons</taxon>
        <taxon>Gunneridae</taxon>
        <taxon>Pentapetalae</taxon>
        <taxon>asterids</taxon>
        <taxon>lamiids</taxon>
        <taxon>Solanales</taxon>
        <taxon>Solanaceae</taxon>
        <taxon>Nicotianoideae</taxon>
        <taxon>Nicotianeae</taxon>
        <taxon>Nicotiana</taxon>
    </lineage>
</organism>
<dbReference type="AlphaFoldDB" id="A0A1U7X2H9"/>
<dbReference type="PANTHER" id="PTHR11614">
    <property type="entry name" value="PHOSPHOLIPASE-RELATED"/>
    <property type="match status" value="1"/>
</dbReference>
<evidence type="ECO:0000313" key="3">
    <source>
        <dbReference type="RefSeq" id="XP_009780675.1"/>
    </source>
</evidence>
<dbReference type="Pfam" id="PF12146">
    <property type="entry name" value="Hydrolase_4"/>
    <property type="match status" value="1"/>
</dbReference>
<dbReference type="InterPro" id="IPR022742">
    <property type="entry name" value="Hydrolase_4"/>
</dbReference>
<gene>
    <name evidence="3" type="primary">LOC104229690</name>
</gene>
<accession>A0A1U7X2H9</accession>
<dbReference type="Proteomes" id="UP000189701">
    <property type="component" value="Unplaced"/>
</dbReference>
<dbReference type="SUPFAM" id="SSF53474">
    <property type="entry name" value="alpha/beta-Hydrolases"/>
    <property type="match status" value="1"/>
</dbReference>
<dbReference type="InterPro" id="IPR051044">
    <property type="entry name" value="MAG_DAG_Lipase"/>
</dbReference>
<name>A0A1U7X2H9_NICSY</name>
<evidence type="ECO:0000259" key="1">
    <source>
        <dbReference type="Pfam" id="PF12146"/>
    </source>
</evidence>
<dbReference type="RefSeq" id="XP_009780675.1">
    <property type="nucleotide sequence ID" value="XM_009782373.1"/>
</dbReference>
<proteinExistence type="predicted"/>
<sequence>MEENQNTDINQTQQLHYWGNTPEEEYYTLQNIKSTKSFFTSPRGLSLFTKSWLPKNISSPNYKGIIFMVHGYGNDISWIFQETPIFLAKNGFACFALDIEGHGLSQEVSKELYQKAKSKDKTIKIYDGMVHSLLFGETDENVEIVRNDMLAWLNDRS</sequence>
<dbReference type="Gene3D" id="3.40.50.1820">
    <property type="entry name" value="alpha/beta hydrolase"/>
    <property type="match status" value="2"/>
</dbReference>
<feature type="domain" description="Serine aminopeptidase S33" evidence="1">
    <location>
        <begin position="62"/>
        <end position="106"/>
    </location>
</feature>
<protein>
    <submittedName>
        <fullName evidence="3">Caffeoylshikimate esterase-like isoform X2</fullName>
    </submittedName>
</protein>
<reference evidence="2" key="1">
    <citation type="journal article" date="2013" name="Genome Biol.">
        <title>Reference genomes and transcriptomes of Nicotiana sylvestris and Nicotiana tomentosiformis.</title>
        <authorList>
            <person name="Sierro N."/>
            <person name="Battey J.N."/>
            <person name="Ouadi S."/>
            <person name="Bovet L."/>
            <person name="Goepfert S."/>
            <person name="Bakaher N."/>
            <person name="Peitsch M.C."/>
            <person name="Ivanov N.V."/>
        </authorList>
    </citation>
    <scope>NUCLEOTIDE SEQUENCE [LARGE SCALE GENOMIC DNA]</scope>
</reference>
<dbReference type="InterPro" id="IPR029058">
    <property type="entry name" value="AB_hydrolase_fold"/>
</dbReference>
<reference evidence="3" key="2">
    <citation type="submission" date="2025-08" db="UniProtKB">
        <authorList>
            <consortium name="RefSeq"/>
        </authorList>
    </citation>
    <scope>IDENTIFICATION</scope>
    <source>
        <tissue evidence="3">Leaf</tissue>
    </source>
</reference>
<evidence type="ECO:0000313" key="2">
    <source>
        <dbReference type="Proteomes" id="UP000189701"/>
    </source>
</evidence>
<keyword evidence="2" id="KW-1185">Reference proteome</keyword>